<accession>A0A8S5P5A5</accession>
<proteinExistence type="predicted"/>
<protein>
    <submittedName>
        <fullName evidence="1">Virion morphogenesis protein</fullName>
    </submittedName>
</protein>
<name>A0A8S5P5A5_9CAUD</name>
<sequence length="195" mass="20838">MVTGTATVTKMGQGFTAMVSKVQAMTKKEVLVGIPQAEAQRPGDGDMVNNAELLYIHTHGVRAPAMRASMQQSINAGMKYSAAHSLYVQTHGSPAYAIPPRPVLEPAIRDSKAAIGKQVAGAYRAAMRGDKAGAERGLELAGMVAQNAARAWFENPKNKWPPNSARTIKAKGSDSPLIDTGEMRKSITYVIRDMG</sequence>
<organism evidence="1">
    <name type="scientific">Myoviridae sp. ctiil21</name>
    <dbReference type="NCBI Taxonomy" id="2825153"/>
    <lineage>
        <taxon>Viruses</taxon>
        <taxon>Duplodnaviria</taxon>
        <taxon>Heunggongvirae</taxon>
        <taxon>Uroviricota</taxon>
        <taxon>Caudoviricetes</taxon>
    </lineage>
</organism>
<dbReference type="EMBL" id="BK015343">
    <property type="protein sequence ID" value="DAE02186.1"/>
    <property type="molecule type" value="Genomic_DNA"/>
</dbReference>
<evidence type="ECO:0000313" key="1">
    <source>
        <dbReference type="EMBL" id="DAE02186.1"/>
    </source>
</evidence>
<reference evidence="1" key="1">
    <citation type="journal article" date="2021" name="Proc. Natl. Acad. Sci. U.S.A.">
        <title>A Catalog of Tens of Thousands of Viruses from Human Metagenomes Reveals Hidden Associations with Chronic Diseases.</title>
        <authorList>
            <person name="Tisza M.J."/>
            <person name="Buck C.B."/>
        </authorList>
    </citation>
    <scope>NUCLEOTIDE SEQUENCE</scope>
    <source>
        <strain evidence="1">Ctiil21</strain>
    </source>
</reference>